<evidence type="ECO:0000256" key="12">
    <source>
        <dbReference type="ARBA" id="ARBA00040837"/>
    </source>
</evidence>
<evidence type="ECO:0000256" key="11">
    <source>
        <dbReference type="ARBA" id="ARBA00029936"/>
    </source>
</evidence>
<dbReference type="GO" id="GO:0005524">
    <property type="term" value="F:ATP binding"/>
    <property type="evidence" value="ECO:0007669"/>
    <property type="project" value="UniProtKB-KW"/>
</dbReference>
<evidence type="ECO:0000256" key="2">
    <source>
        <dbReference type="ARBA" id="ARBA00004496"/>
    </source>
</evidence>
<proteinExistence type="inferred from homology"/>
<organism evidence="18 19">
    <name type="scientific">Stylonychia lemnae</name>
    <name type="common">Ciliate</name>
    <dbReference type="NCBI Taxonomy" id="5949"/>
    <lineage>
        <taxon>Eukaryota</taxon>
        <taxon>Sar</taxon>
        <taxon>Alveolata</taxon>
        <taxon>Ciliophora</taxon>
        <taxon>Intramacronucleata</taxon>
        <taxon>Spirotrichea</taxon>
        <taxon>Stichotrichia</taxon>
        <taxon>Sporadotrichida</taxon>
        <taxon>Oxytrichidae</taxon>
        <taxon>Stylonychinae</taxon>
        <taxon>Stylonychia</taxon>
    </lineage>
</organism>
<dbReference type="Gene3D" id="1.10.287.380">
    <property type="entry name" value="Valyl-tRNA synthetase, C-terminal domain"/>
    <property type="match status" value="1"/>
</dbReference>
<evidence type="ECO:0000256" key="3">
    <source>
        <dbReference type="ARBA" id="ARBA00005594"/>
    </source>
</evidence>
<dbReference type="FunCoup" id="A0A078AGL4">
    <property type="interactions" value="411"/>
</dbReference>
<evidence type="ECO:0000256" key="1">
    <source>
        <dbReference type="ARBA" id="ARBA00004173"/>
    </source>
</evidence>
<dbReference type="Gene3D" id="3.90.740.10">
    <property type="entry name" value="Valyl/Leucyl/Isoleucyl-tRNA synthetase, editing domain"/>
    <property type="match status" value="1"/>
</dbReference>
<dbReference type="GO" id="GO:0005829">
    <property type="term" value="C:cytosol"/>
    <property type="evidence" value="ECO:0007669"/>
    <property type="project" value="TreeGrafter"/>
</dbReference>
<evidence type="ECO:0000259" key="16">
    <source>
        <dbReference type="Pfam" id="PF08264"/>
    </source>
</evidence>
<dbReference type="GO" id="GO:0006438">
    <property type="term" value="P:valyl-tRNA aminoacylation"/>
    <property type="evidence" value="ECO:0007669"/>
    <property type="project" value="InterPro"/>
</dbReference>
<dbReference type="Pfam" id="PF08264">
    <property type="entry name" value="Anticodon_1"/>
    <property type="match status" value="1"/>
</dbReference>
<dbReference type="InterPro" id="IPR001412">
    <property type="entry name" value="aa-tRNA-synth_I_CS"/>
</dbReference>
<dbReference type="PANTHER" id="PTHR11946:SF109">
    <property type="entry name" value="VALINE--TRNA LIGASE"/>
    <property type="match status" value="1"/>
</dbReference>
<dbReference type="HAMAP" id="MF_02004">
    <property type="entry name" value="Val_tRNA_synth_type1"/>
    <property type="match status" value="1"/>
</dbReference>
<keyword evidence="10 14" id="KW-0030">Aminoacyl-tRNA synthetase</keyword>
<comment type="catalytic activity">
    <reaction evidence="13">
        <text>tRNA(Val) + L-valine + ATP = L-valyl-tRNA(Val) + AMP + diphosphate</text>
        <dbReference type="Rhea" id="RHEA:10704"/>
        <dbReference type="Rhea" id="RHEA-COMP:9672"/>
        <dbReference type="Rhea" id="RHEA-COMP:9708"/>
        <dbReference type="ChEBI" id="CHEBI:30616"/>
        <dbReference type="ChEBI" id="CHEBI:33019"/>
        <dbReference type="ChEBI" id="CHEBI:57762"/>
        <dbReference type="ChEBI" id="CHEBI:78442"/>
        <dbReference type="ChEBI" id="CHEBI:78537"/>
        <dbReference type="ChEBI" id="CHEBI:456215"/>
        <dbReference type="EC" id="6.1.1.9"/>
    </reaction>
</comment>
<evidence type="ECO:0000256" key="6">
    <source>
        <dbReference type="ARBA" id="ARBA00022598"/>
    </source>
</evidence>
<dbReference type="FunFam" id="3.90.740.10:FF:000005">
    <property type="entry name" value="Valine--tRNA ligase, mitochondrial"/>
    <property type="match status" value="1"/>
</dbReference>
<keyword evidence="9 14" id="KW-0648">Protein biosynthesis</keyword>
<evidence type="ECO:0000256" key="8">
    <source>
        <dbReference type="ARBA" id="ARBA00022840"/>
    </source>
</evidence>
<evidence type="ECO:0000313" key="19">
    <source>
        <dbReference type="Proteomes" id="UP000039865"/>
    </source>
</evidence>
<dbReference type="InterPro" id="IPR019499">
    <property type="entry name" value="Val-tRNA_synth_tRNA-bd"/>
</dbReference>
<keyword evidence="5" id="KW-0963">Cytoplasm</keyword>
<dbReference type="InParanoid" id="A0A078AGL4"/>
<dbReference type="Pfam" id="PF10458">
    <property type="entry name" value="Val_tRNA-synt_C"/>
    <property type="match status" value="1"/>
</dbReference>
<evidence type="ECO:0000256" key="10">
    <source>
        <dbReference type="ARBA" id="ARBA00023146"/>
    </source>
</evidence>
<dbReference type="FunFam" id="3.40.50.620:FF:000020">
    <property type="entry name" value="Valine--tRNA ligase, mitochondrial"/>
    <property type="match status" value="1"/>
</dbReference>
<dbReference type="InterPro" id="IPR002303">
    <property type="entry name" value="Valyl-tRNA_ligase"/>
</dbReference>
<dbReference type="PRINTS" id="PR00986">
    <property type="entry name" value="TRNASYNTHVAL"/>
</dbReference>
<reference evidence="18 19" key="1">
    <citation type="submission" date="2014-06" db="EMBL/GenBank/DDBJ databases">
        <authorList>
            <person name="Swart Estienne"/>
        </authorList>
    </citation>
    <scope>NUCLEOTIDE SEQUENCE [LARGE SCALE GENOMIC DNA]</scope>
    <source>
        <strain evidence="18 19">130c</strain>
    </source>
</reference>
<keyword evidence="19" id="KW-1185">Reference proteome</keyword>
<dbReference type="Gene3D" id="3.40.50.620">
    <property type="entry name" value="HUPs"/>
    <property type="match status" value="2"/>
</dbReference>
<evidence type="ECO:0000256" key="9">
    <source>
        <dbReference type="ARBA" id="ARBA00022917"/>
    </source>
</evidence>
<evidence type="ECO:0000259" key="15">
    <source>
        <dbReference type="Pfam" id="PF00133"/>
    </source>
</evidence>
<evidence type="ECO:0000256" key="5">
    <source>
        <dbReference type="ARBA" id="ARBA00022490"/>
    </source>
</evidence>
<dbReference type="SUPFAM" id="SSF46589">
    <property type="entry name" value="tRNA-binding arm"/>
    <property type="match status" value="1"/>
</dbReference>
<comment type="similarity">
    <text evidence="3 14">Belongs to the class-I aminoacyl-tRNA synthetase family.</text>
</comment>
<dbReference type="InterPro" id="IPR009008">
    <property type="entry name" value="Val/Leu/Ile-tRNA-synth_edit"/>
</dbReference>
<dbReference type="InterPro" id="IPR013155">
    <property type="entry name" value="M/V/L/I-tRNA-synth_anticd-bd"/>
</dbReference>
<dbReference type="EC" id="6.1.1.9" evidence="4"/>
<evidence type="ECO:0000313" key="18">
    <source>
        <dbReference type="EMBL" id="CDW80966.1"/>
    </source>
</evidence>
<dbReference type="SUPFAM" id="SSF47323">
    <property type="entry name" value="Anticodon-binding domain of a subclass of class I aminoacyl-tRNA synthetases"/>
    <property type="match status" value="1"/>
</dbReference>
<dbReference type="FunFam" id="3.40.50.620:FF:000078">
    <property type="entry name" value="Valine--tRNA ligase, mitochondrial"/>
    <property type="match status" value="1"/>
</dbReference>
<name>A0A078AGL4_STYLE</name>
<feature type="domain" description="Valyl-tRNA synthetase tRNA-binding arm" evidence="17">
    <location>
        <begin position="975"/>
        <end position="1028"/>
    </location>
</feature>
<dbReference type="Gene3D" id="1.10.730.10">
    <property type="entry name" value="Isoleucyl-tRNA Synthetase, Domain 1"/>
    <property type="match status" value="1"/>
</dbReference>
<evidence type="ECO:0000256" key="7">
    <source>
        <dbReference type="ARBA" id="ARBA00022741"/>
    </source>
</evidence>
<feature type="domain" description="Methionyl/Valyl/Leucyl/Isoleucyl-tRNA synthetase anticodon-binding" evidence="16">
    <location>
        <begin position="763"/>
        <end position="910"/>
    </location>
</feature>
<dbReference type="SUPFAM" id="SSF52374">
    <property type="entry name" value="Nucleotidylyl transferase"/>
    <property type="match status" value="1"/>
</dbReference>
<comment type="subcellular location">
    <subcellularLocation>
        <location evidence="2">Cytoplasm</location>
    </subcellularLocation>
    <subcellularLocation>
        <location evidence="1">Mitochondrion</location>
    </subcellularLocation>
</comment>
<dbReference type="InterPro" id="IPR014729">
    <property type="entry name" value="Rossmann-like_a/b/a_fold"/>
</dbReference>
<dbReference type="GO" id="GO:0002161">
    <property type="term" value="F:aminoacyl-tRNA deacylase activity"/>
    <property type="evidence" value="ECO:0007669"/>
    <property type="project" value="InterPro"/>
</dbReference>
<dbReference type="InterPro" id="IPR002300">
    <property type="entry name" value="aa-tRNA-synth_Ia"/>
</dbReference>
<gene>
    <name evidence="18" type="primary">Contig4628.g4942</name>
    <name evidence="18" type="ORF">STYLEM_9972</name>
</gene>
<dbReference type="PANTHER" id="PTHR11946">
    <property type="entry name" value="VALYL-TRNA SYNTHETASES"/>
    <property type="match status" value="1"/>
</dbReference>
<dbReference type="AlphaFoldDB" id="A0A078AGL4"/>
<dbReference type="NCBIfam" id="NF004349">
    <property type="entry name" value="PRK05729.1"/>
    <property type="match status" value="1"/>
</dbReference>
<evidence type="ECO:0000259" key="17">
    <source>
        <dbReference type="Pfam" id="PF10458"/>
    </source>
</evidence>
<dbReference type="OrthoDB" id="629407at2759"/>
<evidence type="ECO:0000256" key="14">
    <source>
        <dbReference type="RuleBase" id="RU363035"/>
    </source>
</evidence>
<dbReference type="GO" id="GO:0004832">
    <property type="term" value="F:valine-tRNA ligase activity"/>
    <property type="evidence" value="ECO:0007669"/>
    <property type="project" value="UniProtKB-EC"/>
</dbReference>
<dbReference type="Proteomes" id="UP000039865">
    <property type="component" value="Unassembled WGS sequence"/>
</dbReference>
<dbReference type="SUPFAM" id="SSF50677">
    <property type="entry name" value="ValRS/IleRS/LeuRS editing domain"/>
    <property type="match status" value="1"/>
</dbReference>
<keyword evidence="7 14" id="KW-0547">Nucleotide-binding</keyword>
<dbReference type="InterPro" id="IPR037118">
    <property type="entry name" value="Val-tRNA_synth_C_sf"/>
</dbReference>
<accession>A0A078AGL4</accession>
<keyword evidence="6 14" id="KW-0436">Ligase</keyword>
<dbReference type="PROSITE" id="PS00178">
    <property type="entry name" value="AA_TRNA_LIGASE_I"/>
    <property type="match status" value="1"/>
</dbReference>
<keyword evidence="8 14" id="KW-0067">ATP-binding</keyword>
<dbReference type="FunFam" id="1.10.730.10:FF:000009">
    <property type="entry name" value="Valine--tRNA ligase, mitochondrial"/>
    <property type="match status" value="1"/>
</dbReference>
<sequence>MDIQSDEMFRLLKVRINEWSQAAKLAQTVVAQPGAASVSSKVKAKPAHKQQEEKKEVPTFIDATPLGEKKNMTLPMASEYQPKQVEAAWYAWWEKQKFFHADAQKVLNDPSVKKFIMVIPPPNVTGALHLGHALMLAIEDCITRWKRMSGYVTLWLPGVDHAGIATQSVVEKQLWKKEKKTRHDLGREKFVESVWQWKDEYGGRINNQFRRYGISVDWDRFAFTLDETRSKAVIEAFVRMHEKGIVYRTTRLVNWSCALKTALSDLEVEYLDLKEPTFIKVPGHDPNNKYEFGTLTEFAYKIKGTDREIVVATTRLETMLGDVAVAVHPEDPRYKDLIGLELEHPFIQDRVLKVIADPILVDMNYGTGAVKITPAHDHNDYACGKRNGLANINVFDEDGRINQNGGKYAGLMRFDCRNQIFKDMTEMGLIKGKRPNEMRLGICSKSNDIIEPYLKPQWYVDCKDLAKRSCDAVRSKELLIVPDQYEKVWFDWLEKIQDWCVSRQLWWGHRIPAYLVTIPGVIDHPDTQNEDHYVVGRNEEEARQKAAQKFNVSPDQVKLVQDEDVLDTWFSSGLFPFSTLGWPDNESADLKSFFPGDLLETGGDIIFFWVARMVMMSLCLTDQLPFKTVFLHPMVRDEKGKKMSKSKGNVIDPLEVMDSCTLQALLAKLYESNLAESEIKEAEQEKKKKFPQGIPECGTDALRFGLLSYMIQGSINLDVQRVVGYRQFCNKLWNIVKFALSNLPEGFVPEVNGPDGLKLSLADKWILTRLSKTIDSTNQLMENYKLGEMVMGLYDLWLKELADVYIEAIKPVMKGTDEEAKKAARNTLFRCLDYGLRLLHPTMPYLTEELFQRLPHRNDSQPDSICIAAFPQNQQSFESEQVEDKVRDLLNSVKAFRSQLSALNVAKNANPHIVLRCRTEELKQVFIPEAAIIQSLVKSGQVDILGPSDQDPAGCLKNHLNEDYQTLIKVVGLIDVKLEIERIKKRQNELTKLMDGLKKKMNVPGYEQKVPEAVRNENQDKFNGYQREFTENEKSQSDLAQFL</sequence>
<feature type="domain" description="Aminoacyl-tRNA synthetase class Ia" evidence="15">
    <location>
        <begin position="89"/>
        <end position="716"/>
    </location>
</feature>
<dbReference type="OMA" id="LDTWMDS"/>
<dbReference type="InterPro" id="IPR010978">
    <property type="entry name" value="tRNA-bd_arm"/>
</dbReference>
<protein>
    <recommendedName>
        <fullName evidence="12">Valine--tRNA ligase, mitochondrial</fullName>
        <ecNumber evidence="4">6.1.1.9</ecNumber>
    </recommendedName>
    <alternativeName>
        <fullName evidence="11">Valyl-tRNA synthetase</fullName>
    </alternativeName>
</protein>
<dbReference type="EMBL" id="CCKQ01009476">
    <property type="protein sequence ID" value="CDW80966.1"/>
    <property type="molecule type" value="Genomic_DNA"/>
</dbReference>
<dbReference type="InterPro" id="IPR009080">
    <property type="entry name" value="tRNAsynth_Ia_anticodon-bd"/>
</dbReference>
<dbReference type="InterPro" id="IPR033705">
    <property type="entry name" value="Anticodon_Ia_Val"/>
</dbReference>
<dbReference type="GO" id="GO:0005739">
    <property type="term" value="C:mitochondrion"/>
    <property type="evidence" value="ECO:0007669"/>
    <property type="project" value="UniProtKB-SubCell"/>
</dbReference>
<evidence type="ECO:0000256" key="13">
    <source>
        <dbReference type="ARBA" id="ARBA00047552"/>
    </source>
</evidence>
<dbReference type="CDD" id="cd07962">
    <property type="entry name" value="Anticodon_Ia_Val"/>
    <property type="match status" value="1"/>
</dbReference>
<dbReference type="NCBIfam" id="TIGR00422">
    <property type="entry name" value="valS"/>
    <property type="match status" value="1"/>
</dbReference>
<evidence type="ECO:0000256" key="4">
    <source>
        <dbReference type="ARBA" id="ARBA00013169"/>
    </source>
</evidence>
<dbReference type="CDD" id="cd00817">
    <property type="entry name" value="ValRS_core"/>
    <property type="match status" value="1"/>
</dbReference>
<dbReference type="Pfam" id="PF00133">
    <property type="entry name" value="tRNA-synt_1"/>
    <property type="match status" value="1"/>
</dbReference>